<feature type="region of interest" description="Disordered" evidence="1">
    <location>
        <begin position="1"/>
        <end position="42"/>
    </location>
</feature>
<reference evidence="3 4" key="1">
    <citation type="submission" date="2024-01" db="EMBL/GenBank/DDBJ databases">
        <title>Comparative genomics of Cryptococcus and Kwoniella reveals pathogenesis evolution and contrasting modes of karyotype evolution via chromosome fusion or intercentromeric recombination.</title>
        <authorList>
            <person name="Coelho M.A."/>
            <person name="David-Palma M."/>
            <person name="Shea T."/>
            <person name="Bowers K."/>
            <person name="McGinley-Smith S."/>
            <person name="Mohammad A.W."/>
            <person name="Gnirke A."/>
            <person name="Yurkov A.M."/>
            <person name="Nowrousian M."/>
            <person name="Sun S."/>
            <person name="Cuomo C.A."/>
            <person name="Heitman J."/>
        </authorList>
    </citation>
    <scope>NUCLEOTIDE SEQUENCE [LARGE SCALE GENOMIC DNA]</scope>
    <source>
        <strain evidence="3 4">PYCC6329</strain>
    </source>
</reference>
<feature type="compositionally biased region" description="Low complexity" evidence="1">
    <location>
        <begin position="171"/>
        <end position="190"/>
    </location>
</feature>
<dbReference type="RefSeq" id="XP_066085059.1">
    <property type="nucleotide sequence ID" value="XM_066228962.1"/>
</dbReference>
<sequence length="287" mass="32035">MSTSSTSDTPLFAGTATESGEASSTRGLFPTQSGSRGNSDDDRTGSPNVYYLVFLGILVVLLILAGCLALRAVRMRRRYRTATQIALARGEPIPQPVIDPYWRLAGLATWTSEGFDRLGNLESEMNRRRERERDKEKLKLKPKIYDCVVWENENRLQDGLDSAEPISIQSLLLSSPPPSTSSNPPEISSPRPLFGFRQRSSPSPSEVPVPQITQVDRNVSAGEPVQMGVIIQMPIPPEQQHKQDQQRYGDDEEERVGWEMGMELGVWQGQIRSEAKDVRDSSESYQV</sequence>
<feature type="compositionally biased region" description="Low complexity" evidence="1">
    <location>
        <begin position="200"/>
        <end position="210"/>
    </location>
</feature>
<dbReference type="KEGG" id="ker:91103990"/>
<proteinExistence type="predicted"/>
<feature type="compositionally biased region" description="Polar residues" evidence="1">
    <location>
        <begin position="16"/>
        <end position="37"/>
    </location>
</feature>
<protein>
    <submittedName>
        <fullName evidence="3">Uncharacterized protein</fullName>
    </submittedName>
</protein>
<feature type="transmembrane region" description="Helical" evidence="2">
    <location>
        <begin position="49"/>
        <end position="70"/>
    </location>
</feature>
<accession>A0AAX4KL83</accession>
<name>A0AAX4KL83_9TREE</name>
<gene>
    <name evidence="3" type="ORF">V865_005189</name>
</gene>
<organism evidence="3 4">
    <name type="scientific">Kwoniella europaea PYCC6329</name>
    <dbReference type="NCBI Taxonomy" id="1423913"/>
    <lineage>
        <taxon>Eukaryota</taxon>
        <taxon>Fungi</taxon>
        <taxon>Dikarya</taxon>
        <taxon>Basidiomycota</taxon>
        <taxon>Agaricomycotina</taxon>
        <taxon>Tremellomycetes</taxon>
        <taxon>Tremellales</taxon>
        <taxon>Cryptococcaceae</taxon>
        <taxon>Kwoniella</taxon>
    </lineage>
</organism>
<feature type="region of interest" description="Disordered" evidence="1">
    <location>
        <begin position="171"/>
        <end position="210"/>
    </location>
</feature>
<keyword evidence="2" id="KW-1133">Transmembrane helix</keyword>
<evidence type="ECO:0000256" key="1">
    <source>
        <dbReference type="SAM" id="MobiDB-lite"/>
    </source>
</evidence>
<dbReference type="Proteomes" id="UP001358614">
    <property type="component" value="Chromosome 1"/>
</dbReference>
<dbReference type="GeneID" id="91103990"/>
<keyword evidence="2" id="KW-0812">Transmembrane</keyword>
<evidence type="ECO:0000313" key="4">
    <source>
        <dbReference type="Proteomes" id="UP001358614"/>
    </source>
</evidence>
<dbReference type="EMBL" id="CP144089">
    <property type="protein sequence ID" value="WWD07092.1"/>
    <property type="molecule type" value="Genomic_DNA"/>
</dbReference>
<evidence type="ECO:0000313" key="3">
    <source>
        <dbReference type="EMBL" id="WWD07092.1"/>
    </source>
</evidence>
<keyword evidence="2" id="KW-0472">Membrane</keyword>
<evidence type="ECO:0000256" key="2">
    <source>
        <dbReference type="SAM" id="Phobius"/>
    </source>
</evidence>
<dbReference type="AlphaFoldDB" id="A0AAX4KL83"/>
<keyword evidence="4" id="KW-1185">Reference proteome</keyword>